<dbReference type="OrthoDB" id="10399692at2759"/>
<dbReference type="Gene3D" id="2.60.120.700">
    <property type="entry name" value="Peptidase G1"/>
    <property type="match status" value="1"/>
</dbReference>
<reference evidence="3 4" key="1">
    <citation type="journal article" date="2014" name="BMC Genomics">
        <title>Comparative genomics of the major fungal agents of human and animal Sporotrichosis: Sporothrix schenckii and Sporothrix brasiliensis.</title>
        <authorList>
            <person name="Teixeira M.M."/>
            <person name="de Almeida L.G."/>
            <person name="Kubitschek-Barreira P."/>
            <person name="Alves F.L."/>
            <person name="Kioshima E.S."/>
            <person name="Abadio A.K."/>
            <person name="Fernandes L."/>
            <person name="Derengowski L.S."/>
            <person name="Ferreira K.S."/>
            <person name="Souza R.C."/>
            <person name="Ruiz J.C."/>
            <person name="de Andrade N.C."/>
            <person name="Paes H.C."/>
            <person name="Nicola A.M."/>
            <person name="Albuquerque P."/>
            <person name="Gerber A.L."/>
            <person name="Martins V.P."/>
            <person name="Peconick L.D."/>
            <person name="Neto A.V."/>
            <person name="Chaucanez C.B."/>
            <person name="Silva P.A."/>
            <person name="Cunha O.L."/>
            <person name="de Oliveira F.F."/>
            <person name="dos Santos T.C."/>
            <person name="Barros A.L."/>
            <person name="Soares M.A."/>
            <person name="de Oliveira L.M."/>
            <person name="Marini M.M."/>
            <person name="Villalobos-Duno H."/>
            <person name="Cunha M.M."/>
            <person name="de Hoog S."/>
            <person name="da Silveira J.F."/>
            <person name="Henrissat B."/>
            <person name="Nino-Vega G.A."/>
            <person name="Cisalpino P.S."/>
            <person name="Mora-Montes H.M."/>
            <person name="Almeida S.R."/>
            <person name="Stajich J.E."/>
            <person name="Lopes-Bezerra L.M."/>
            <person name="Vasconcelos A.T."/>
            <person name="Felipe M.S."/>
        </authorList>
    </citation>
    <scope>NUCLEOTIDE SEQUENCE [LARGE SCALE GENOMIC DNA]</scope>
    <source>
        <strain evidence="3 4">5110</strain>
    </source>
</reference>
<dbReference type="VEuPathDB" id="FungiDB:SPBR_00880"/>
<evidence type="ECO:0000256" key="1">
    <source>
        <dbReference type="SAM" id="MobiDB-lite"/>
    </source>
</evidence>
<dbReference type="Proteomes" id="UP000031575">
    <property type="component" value="Unassembled WGS sequence"/>
</dbReference>
<dbReference type="InterPro" id="IPR000250">
    <property type="entry name" value="Peptidase_G1"/>
</dbReference>
<dbReference type="RefSeq" id="XP_040618531.1">
    <property type="nucleotide sequence ID" value="XM_040759199.1"/>
</dbReference>
<evidence type="ECO:0000313" key="4">
    <source>
        <dbReference type="Proteomes" id="UP000031575"/>
    </source>
</evidence>
<dbReference type="GO" id="GO:0070007">
    <property type="term" value="F:glutamic-type endopeptidase activity"/>
    <property type="evidence" value="ECO:0007669"/>
    <property type="project" value="InterPro"/>
</dbReference>
<comment type="caution">
    <text evidence="3">The sequence shown here is derived from an EMBL/GenBank/DDBJ whole genome shotgun (WGS) entry which is preliminary data.</text>
</comment>
<dbReference type="GO" id="GO:0006508">
    <property type="term" value="P:proteolysis"/>
    <property type="evidence" value="ECO:0007669"/>
    <property type="project" value="InterPro"/>
</dbReference>
<keyword evidence="4" id="KW-1185">Reference proteome</keyword>
<feature type="chain" id="PRO_5002150557" description="Concanavalin A-like lectin/glucanase" evidence="2">
    <location>
        <begin position="22"/>
        <end position="286"/>
    </location>
</feature>
<name>A0A0C2INB4_9PEZI</name>
<accession>A0A0C2INB4</accession>
<proteinExistence type="predicted"/>
<evidence type="ECO:0000256" key="2">
    <source>
        <dbReference type="SAM" id="SignalP"/>
    </source>
</evidence>
<dbReference type="InterPro" id="IPR013320">
    <property type="entry name" value="ConA-like_dom_sf"/>
</dbReference>
<sequence length="286" mass="30072">MKSVLLSIAATLATAVGLATAAPAARSTFAADELELLAPEIVRSWRQYDVAPPPSSDADATTAAAPHAGTHNSNTTTCGAFQSVEGDAPMYIAATAVFAAPKVAARPAFNWTRDPAVTPRIAVSTGVDGFACPELVRAGIYATVFENGTQQHVPFVEFSGKVYAVKIASVAAGESVRVRVSIVQDDIVNINWSNLNRTDQFFDKDVPTASSMCGQSVAWLVEDLVPVKAGPGDFFAAFEPIHFTVSEGDRMDGKTTKFDAATASYTTEQALCKVDESGTDLVVTSS</sequence>
<feature type="signal peptide" evidence="2">
    <location>
        <begin position="1"/>
        <end position="21"/>
    </location>
</feature>
<dbReference type="GeneID" id="63674120"/>
<dbReference type="SUPFAM" id="SSF49899">
    <property type="entry name" value="Concanavalin A-like lectins/glucanases"/>
    <property type="match status" value="1"/>
</dbReference>
<feature type="compositionally biased region" description="Low complexity" evidence="1">
    <location>
        <begin position="56"/>
        <end position="66"/>
    </location>
</feature>
<keyword evidence="2" id="KW-0732">Signal</keyword>
<dbReference type="EMBL" id="AWTV01000008">
    <property type="protein sequence ID" value="KIH90521.1"/>
    <property type="molecule type" value="Genomic_DNA"/>
</dbReference>
<protein>
    <recommendedName>
        <fullName evidence="5">Concanavalin A-like lectin/glucanase</fullName>
    </recommendedName>
</protein>
<dbReference type="AlphaFoldDB" id="A0A0C2INB4"/>
<dbReference type="HOGENOM" id="CLU_980634_0_0_1"/>
<gene>
    <name evidence="3" type="ORF">SPBR_00880</name>
</gene>
<evidence type="ECO:0000313" key="3">
    <source>
        <dbReference type="EMBL" id="KIH90521.1"/>
    </source>
</evidence>
<dbReference type="Pfam" id="PF01828">
    <property type="entry name" value="Peptidase_A4"/>
    <property type="match status" value="1"/>
</dbReference>
<dbReference type="InterPro" id="IPR038656">
    <property type="entry name" value="Peptidase_G1_sf"/>
</dbReference>
<feature type="region of interest" description="Disordered" evidence="1">
    <location>
        <begin position="50"/>
        <end position="74"/>
    </location>
</feature>
<organism evidence="3 4">
    <name type="scientific">Sporothrix brasiliensis 5110</name>
    <dbReference type="NCBI Taxonomy" id="1398154"/>
    <lineage>
        <taxon>Eukaryota</taxon>
        <taxon>Fungi</taxon>
        <taxon>Dikarya</taxon>
        <taxon>Ascomycota</taxon>
        <taxon>Pezizomycotina</taxon>
        <taxon>Sordariomycetes</taxon>
        <taxon>Sordariomycetidae</taxon>
        <taxon>Ophiostomatales</taxon>
        <taxon>Ophiostomataceae</taxon>
        <taxon>Sporothrix</taxon>
    </lineage>
</organism>
<evidence type="ECO:0008006" key="5">
    <source>
        <dbReference type="Google" id="ProtNLM"/>
    </source>
</evidence>